<dbReference type="Proteomes" id="UP000620262">
    <property type="component" value="Unassembled WGS sequence"/>
</dbReference>
<dbReference type="EMBL" id="JADBEC010000001">
    <property type="protein sequence ID" value="MBE1505428.1"/>
    <property type="molecule type" value="Genomic_DNA"/>
</dbReference>
<protein>
    <submittedName>
        <fullName evidence="5">DNA-binding MarR family transcriptional regulator</fullName>
    </submittedName>
</protein>
<gene>
    <name evidence="5" type="ORF">H4W29_002609</name>
</gene>
<dbReference type="PANTHER" id="PTHR39515">
    <property type="entry name" value="CONSERVED PROTEIN"/>
    <property type="match status" value="1"/>
</dbReference>
<keyword evidence="3" id="KW-0804">Transcription</keyword>
<dbReference type="InterPro" id="IPR023187">
    <property type="entry name" value="Tscrpt_reg_MarR-type_CS"/>
</dbReference>
<dbReference type="PROSITE" id="PS01117">
    <property type="entry name" value="HTH_MARR_1"/>
    <property type="match status" value="1"/>
</dbReference>
<evidence type="ECO:0000259" key="4">
    <source>
        <dbReference type="PROSITE" id="PS50995"/>
    </source>
</evidence>
<evidence type="ECO:0000256" key="1">
    <source>
        <dbReference type="ARBA" id="ARBA00023015"/>
    </source>
</evidence>
<evidence type="ECO:0000313" key="5">
    <source>
        <dbReference type="EMBL" id="MBE1505428.1"/>
    </source>
</evidence>
<proteinExistence type="predicted"/>
<dbReference type="InterPro" id="IPR000835">
    <property type="entry name" value="HTH_MarR-typ"/>
</dbReference>
<keyword evidence="6" id="KW-1185">Reference proteome</keyword>
<sequence length="153" mass="17108">MSSSNDAPATLILRSVLLLGRRLRAARSESPHSLSTIAILGTLHRLGPMPAWRLALEERLQPQSVTRIIAALERDGLISRMRSEADRREIELSITPHGRNILSEDIGARRAWLEKAMDEHLTSQERKALIDASEIMLKLAYAHPEDEAQSGEE</sequence>
<keyword evidence="1" id="KW-0805">Transcription regulation</keyword>
<dbReference type="PANTHER" id="PTHR39515:SF2">
    <property type="entry name" value="HTH-TYPE TRANSCRIPTIONAL REGULATOR RV0880"/>
    <property type="match status" value="1"/>
</dbReference>
<comment type="caution">
    <text evidence="5">The sequence shown here is derived from an EMBL/GenBank/DDBJ whole genome shotgun (WGS) entry which is preliminary data.</text>
</comment>
<evidence type="ECO:0000313" key="6">
    <source>
        <dbReference type="Proteomes" id="UP000620262"/>
    </source>
</evidence>
<keyword evidence="2 5" id="KW-0238">DNA-binding</keyword>
<dbReference type="RefSeq" id="WP_192729284.1">
    <property type="nucleotide sequence ID" value="NZ_BAAAVL010000006.1"/>
</dbReference>
<dbReference type="InterPro" id="IPR036388">
    <property type="entry name" value="WH-like_DNA-bd_sf"/>
</dbReference>
<evidence type="ECO:0000256" key="2">
    <source>
        <dbReference type="ARBA" id="ARBA00023125"/>
    </source>
</evidence>
<dbReference type="Pfam" id="PF01047">
    <property type="entry name" value="MarR"/>
    <property type="match status" value="1"/>
</dbReference>
<dbReference type="SMART" id="SM00347">
    <property type="entry name" value="HTH_MARR"/>
    <property type="match status" value="1"/>
</dbReference>
<dbReference type="InterPro" id="IPR036390">
    <property type="entry name" value="WH_DNA-bd_sf"/>
</dbReference>
<dbReference type="InterPro" id="IPR052526">
    <property type="entry name" value="HTH-type_Bedaq_tolerance"/>
</dbReference>
<organism evidence="5 6">
    <name type="scientific">Rhizobium viscosum</name>
    <name type="common">Arthrobacter viscosus</name>
    <dbReference type="NCBI Taxonomy" id="1673"/>
    <lineage>
        <taxon>Bacteria</taxon>
        <taxon>Pseudomonadati</taxon>
        <taxon>Pseudomonadota</taxon>
        <taxon>Alphaproteobacteria</taxon>
        <taxon>Hyphomicrobiales</taxon>
        <taxon>Rhizobiaceae</taxon>
        <taxon>Rhizobium/Agrobacterium group</taxon>
        <taxon>Rhizobium</taxon>
    </lineage>
</organism>
<dbReference type="PROSITE" id="PS50995">
    <property type="entry name" value="HTH_MARR_2"/>
    <property type="match status" value="1"/>
</dbReference>
<dbReference type="GO" id="GO:0003677">
    <property type="term" value="F:DNA binding"/>
    <property type="evidence" value="ECO:0007669"/>
    <property type="project" value="UniProtKB-KW"/>
</dbReference>
<dbReference type="Gene3D" id="1.10.10.10">
    <property type="entry name" value="Winged helix-like DNA-binding domain superfamily/Winged helix DNA-binding domain"/>
    <property type="match status" value="1"/>
</dbReference>
<accession>A0ABR9IQF4</accession>
<dbReference type="Gene3D" id="1.10.287.100">
    <property type="match status" value="1"/>
</dbReference>
<dbReference type="SUPFAM" id="SSF46785">
    <property type="entry name" value="Winged helix' DNA-binding domain"/>
    <property type="match status" value="1"/>
</dbReference>
<evidence type="ECO:0000256" key="3">
    <source>
        <dbReference type="ARBA" id="ARBA00023163"/>
    </source>
</evidence>
<reference evidence="5 6" key="1">
    <citation type="submission" date="2020-10" db="EMBL/GenBank/DDBJ databases">
        <title>Sequencing the genomes of 1000 actinobacteria strains.</title>
        <authorList>
            <person name="Klenk H.-P."/>
        </authorList>
    </citation>
    <scope>NUCLEOTIDE SEQUENCE [LARGE SCALE GENOMIC DNA]</scope>
    <source>
        <strain evidence="5 6">DSM 7307</strain>
    </source>
</reference>
<feature type="domain" description="HTH marR-type" evidence="4">
    <location>
        <begin position="9"/>
        <end position="138"/>
    </location>
</feature>
<name>A0ABR9IQF4_RHIVS</name>